<feature type="binding site" evidence="8">
    <location>
        <position position="209"/>
    </location>
    <ligand>
        <name>Zn(2+)</name>
        <dbReference type="ChEBI" id="CHEBI:29105"/>
        <note>catalytic</note>
    </ligand>
</feature>
<evidence type="ECO:0000256" key="2">
    <source>
        <dbReference type="ARBA" id="ARBA00009780"/>
    </source>
</evidence>
<evidence type="ECO:0000256" key="6">
    <source>
        <dbReference type="ARBA" id="ARBA00023136"/>
    </source>
</evidence>
<feature type="binding site" evidence="7">
    <location>
        <position position="31"/>
    </location>
    <ligand>
        <name>Ca(2+)</name>
        <dbReference type="ChEBI" id="CHEBI:29108"/>
    </ligand>
</feature>
<keyword evidence="6 9" id="KW-0472">Membrane</keyword>
<keyword evidence="7" id="KW-0106">Calcium</keyword>
<keyword evidence="11" id="KW-1185">Reference proteome</keyword>
<dbReference type="EMBL" id="JAQMWT010000338">
    <property type="protein sequence ID" value="KAJ8604173.1"/>
    <property type="molecule type" value="Genomic_DNA"/>
</dbReference>
<evidence type="ECO:0008006" key="12">
    <source>
        <dbReference type="Google" id="ProtNLM"/>
    </source>
</evidence>
<dbReference type="Pfam" id="PF05875">
    <property type="entry name" value="Ceramidase"/>
    <property type="match status" value="1"/>
</dbReference>
<comment type="cofactor">
    <cofactor evidence="8">
        <name>Zn(2+)</name>
        <dbReference type="ChEBI" id="CHEBI:29105"/>
    </cofactor>
</comment>
<keyword evidence="3 9" id="KW-0812">Transmembrane</keyword>
<gene>
    <name evidence="10" type="ORF">CTAYLR_010713</name>
</gene>
<comment type="caution">
    <text evidence="10">The sequence shown here is derived from an EMBL/GenBank/DDBJ whole genome shotgun (WGS) entry which is preliminary data.</text>
</comment>
<sequence length="261" mass="28949">MTSRVCFNPLDCAGSAESVWGTPTSSIDWCERNYAHSTWVAEPWNTASNLAFVVPGLVGMAWSWKLEKRFTAIFLIIVLIGIGSMAFHATLLYAAQLGDELPMIWGALGWTYVVYDDGGRTLALLLIIAACLEAAWHVRARPTTAFQVLFAALAVSVLPRTRRNFRNCTDDVARTLCRRYVACGIVGLVAWLLDNSFCFERVHLHAVWHLFMGANVYYGITFGAYARTQHLGCSPRIEWWAGCLPVVSLENPVNASPKKAS</sequence>
<keyword evidence="7" id="KW-0479">Metal-binding</keyword>
<evidence type="ECO:0000256" key="9">
    <source>
        <dbReference type="SAM" id="Phobius"/>
    </source>
</evidence>
<evidence type="ECO:0000313" key="11">
    <source>
        <dbReference type="Proteomes" id="UP001230188"/>
    </source>
</evidence>
<accession>A0AAD7UGR5</accession>
<dbReference type="GO" id="GO:0009651">
    <property type="term" value="P:response to salt stress"/>
    <property type="evidence" value="ECO:0007669"/>
    <property type="project" value="InterPro"/>
</dbReference>
<dbReference type="InterPro" id="IPR008901">
    <property type="entry name" value="ACER"/>
</dbReference>
<comment type="similarity">
    <text evidence="2">Belongs to the alkaline ceramidase family.</text>
</comment>
<feature type="transmembrane region" description="Helical" evidence="9">
    <location>
        <begin position="71"/>
        <end position="94"/>
    </location>
</feature>
<dbReference type="GO" id="GO:0046872">
    <property type="term" value="F:metal ion binding"/>
    <property type="evidence" value="ECO:0007669"/>
    <property type="project" value="UniProtKB-KW"/>
</dbReference>
<feature type="binding site" evidence="7">
    <location>
        <position position="33"/>
    </location>
    <ligand>
        <name>Ca(2+)</name>
        <dbReference type="ChEBI" id="CHEBI:29108"/>
    </ligand>
</feature>
<feature type="binding site" evidence="8">
    <location>
        <position position="205"/>
    </location>
    <ligand>
        <name>Zn(2+)</name>
        <dbReference type="ChEBI" id="CHEBI:29105"/>
        <note>catalytic</note>
    </ligand>
</feature>
<dbReference type="GO" id="GO:0006914">
    <property type="term" value="P:autophagy"/>
    <property type="evidence" value="ECO:0007669"/>
    <property type="project" value="InterPro"/>
</dbReference>
<dbReference type="GO" id="GO:0098542">
    <property type="term" value="P:defense response to other organism"/>
    <property type="evidence" value="ECO:0007669"/>
    <property type="project" value="InterPro"/>
</dbReference>
<evidence type="ECO:0000256" key="1">
    <source>
        <dbReference type="ARBA" id="ARBA00004141"/>
    </source>
</evidence>
<dbReference type="InterPro" id="IPR044219">
    <property type="entry name" value="ACER_plant"/>
</dbReference>
<proteinExistence type="inferred from homology"/>
<dbReference type="PANTHER" id="PTHR46852:SF1">
    <property type="entry name" value="ALKALINE PHYTOCERAMIDASE FAMILY PROTEIN, EXPRESSED"/>
    <property type="match status" value="1"/>
</dbReference>
<feature type="binding site" evidence="8">
    <location>
        <position position="88"/>
    </location>
    <ligand>
        <name>Zn(2+)</name>
        <dbReference type="ChEBI" id="CHEBI:29105"/>
        <note>catalytic</note>
    </ligand>
</feature>
<feature type="transmembrane region" description="Helical" evidence="9">
    <location>
        <begin position="176"/>
        <end position="193"/>
    </location>
</feature>
<name>A0AAD7UGR5_9STRA</name>
<evidence type="ECO:0000256" key="7">
    <source>
        <dbReference type="PIRSR" id="PIRSR608901-1"/>
    </source>
</evidence>
<feature type="binding site" evidence="7">
    <location>
        <position position="29"/>
    </location>
    <ligand>
        <name>Ca(2+)</name>
        <dbReference type="ChEBI" id="CHEBI:29108"/>
    </ligand>
</feature>
<protein>
    <recommendedName>
        <fullName evidence="12">Alkaline ceramidase</fullName>
    </recommendedName>
</protein>
<keyword evidence="5 9" id="KW-1133">Transmembrane helix</keyword>
<keyword evidence="4" id="KW-0378">Hydrolase</keyword>
<feature type="binding site" evidence="7">
    <location>
        <position position="42"/>
    </location>
    <ligand>
        <name>Ca(2+)</name>
        <dbReference type="ChEBI" id="CHEBI:29108"/>
    </ligand>
</feature>
<dbReference type="GO" id="GO:0016020">
    <property type="term" value="C:membrane"/>
    <property type="evidence" value="ECO:0007669"/>
    <property type="project" value="UniProtKB-SubCell"/>
</dbReference>
<comment type="subcellular location">
    <subcellularLocation>
        <location evidence="1">Membrane</location>
        <topology evidence="1">Multi-pass membrane protein</topology>
    </subcellularLocation>
</comment>
<organism evidence="10 11">
    <name type="scientific">Chrysophaeum taylorii</name>
    <dbReference type="NCBI Taxonomy" id="2483200"/>
    <lineage>
        <taxon>Eukaryota</taxon>
        <taxon>Sar</taxon>
        <taxon>Stramenopiles</taxon>
        <taxon>Ochrophyta</taxon>
        <taxon>Pelagophyceae</taxon>
        <taxon>Pelagomonadales</taxon>
        <taxon>Pelagomonadaceae</taxon>
        <taxon>Chrysophaeum</taxon>
    </lineage>
</organism>
<dbReference type="GO" id="GO:0006672">
    <property type="term" value="P:ceramide metabolic process"/>
    <property type="evidence" value="ECO:0007669"/>
    <property type="project" value="InterPro"/>
</dbReference>
<reference evidence="10" key="1">
    <citation type="submission" date="2023-01" db="EMBL/GenBank/DDBJ databases">
        <title>Metagenome sequencing of chrysophaentin producing Chrysophaeum taylorii.</title>
        <authorList>
            <person name="Davison J."/>
            <person name="Bewley C."/>
        </authorList>
    </citation>
    <scope>NUCLEOTIDE SEQUENCE</scope>
    <source>
        <strain evidence="10">NIES-1699</strain>
    </source>
</reference>
<evidence type="ECO:0000313" key="10">
    <source>
        <dbReference type="EMBL" id="KAJ8604173.1"/>
    </source>
</evidence>
<evidence type="ECO:0000256" key="5">
    <source>
        <dbReference type="ARBA" id="ARBA00022989"/>
    </source>
</evidence>
<keyword evidence="8" id="KW-0862">Zinc</keyword>
<feature type="transmembrane region" description="Helical" evidence="9">
    <location>
        <begin position="122"/>
        <end position="138"/>
    </location>
</feature>
<dbReference type="PANTHER" id="PTHR46852">
    <property type="entry name" value="ALKALINE CERAMIDASE"/>
    <property type="match status" value="1"/>
</dbReference>
<feature type="binding site" evidence="7">
    <location>
        <position position="28"/>
    </location>
    <ligand>
        <name>Ca(2+)</name>
        <dbReference type="ChEBI" id="CHEBI:29108"/>
    </ligand>
</feature>
<dbReference type="Proteomes" id="UP001230188">
    <property type="component" value="Unassembled WGS sequence"/>
</dbReference>
<evidence type="ECO:0000256" key="3">
    <source>
        <dbReference type="ARBA" id="ARBA00022692"/>
    </source>
</evidence>
<dbReference type="AlphaFoldDB" id="A0AAD7UGR5"/>
<evidence type="ECO:0000256" key="4">
    <source>
        <dbReference type="ARBA" id="ARBA00022801"/>
    </source>
</evidence>
<feature type="transmembrane region" description="Helical" evidence="9">
    <location>
        <begin position="205"/>
        <end position="226"/>
    </location>
</feature>
<evidence type="ECO:0000256" key="8">
    <source>
        <dbReference type="PIRSR" id="PIRSR608901-2"/>
    </source>
</evidence>
<dbReference type="GO" id="GO:0016811">
    <property type="term" value="F:hydrolase activity, acting on carbon-nitrogen (but not peptide) bonds, in linear amides"/>
    <property type="evidence" value="ECO:0007669"/>
    <property type="project" value="InterPro"/>
</dbReference>